<accession>A0A815J1P1</accession>
<evidence type="ECO:0000313" key="4">
    <source>
        <dbReference type="Proteomes" id="UP000663852"/>
    </source>
</evidence>
<dbReference type="EMBL" id="CAJNOJ010000293">
    <property type="protein sequence ID" value="CAF1375928.1"/>
    <property type="molecule type" value="Genomic_DNA"/>
</dbReference>
<organism evidence="1 4">
    <name type="scientific">Adineta ricciae</name>
    <name type="common">Rotifer</name>
    <dbReference type="NCBI Taxonomy" id="249248"/>
    <lineage>
        <taxon>Eukaryota</taxon>
        <taxon>Metazoa</taxon>
        <taxon>Spiralia</taxon>
        <taxon>Gnathifera</taxon>
        <taxon>Rotifera</taxon>
        <taxon>Eurotatoria</taxon>
        <taxon>Bdelloidea</taxon>
        <taxon>Adinetida</taxon>
        <taxon>Adinetidae</taxon>
        <taxon>Adineta</taxon>
    </lineage>
</organism>
<protein>
    <recommendedName>
        <fullName evidence="5">F-box domain-containing protein</fullName>
    </recommendedName>
</protein>
<reference evidence="1" key="1">
    <citation type="submission" date="2021-02" db="EMBL/GenBank/DDBJ databases">
        <authorList>
            <person name="Nowell W R."/>
        </authorList>
    </citation>
    <scope>NUCLEOTIDE SEQUENCE</scope>
</reference>
<evidence type="ECO:0000313" key="1">
    <source>
        <dbReference type="EMBL" id="CAF1375928.1"/>
    </source>
</evidence>
<evidence type="ECO:0000313" key="2">
    <source>
        <dbReference type="EMBL" id="CAF1615186.1"/>
    </source>
</evidence>
<gene>
    <name evidence="1" type="ORF">EDS130_LOCUS34645</name>
    <name evidence="2" type="ORF">XAT740_LOCUS49458</name>
</gene>
<keyword evidence="3" id="KW-1185">Reference proteome</keyword>
<dbReference type="Proteomes" id="UP000663852">
    <property type="component" value="Unassembled WGS sequence"/>
</dbReference>
<name>A0A815J1P1_ADIRI</name>
<dbReference type="EMBL" id="CAJNOR010007327">
    <property type="protein sequence ID" value="CAF1615186.1"/>
    <property type="molecule type" value="Genomic_DNA"/>
</dbReference>
<dbReference type="InterPro" id="IPR032675">
    <property type="entry name" value="LRR_dom_sf"/>
</dbReference>
<dbReference type="AlphaFoldDB" id="A0A815J1P1"/>
<dbReference type="Proteomes" id="UP000663828">
    <property type="component" value="Unassembled WGS sequence"/>
</dbReference>
<evidence type="ECO:0008006" key="5">
    <source>
        <dbReference type="Google" id="ProtNLM"/>
    </source>
</evidence>
<proteinExistence type="predicted"/>
<comment type="caution">
    <text evidence="1">The sequence shown here is derived from an EMBL/GenBank/DDBJ whole genome shotgun (WGS) entry which is preliminary data.</text>
</comment>
<dbReference type="Gene3D" id="3.80.10.10">
    <property type="entry name" value="Ribonuclease Inhibitor"/>
    <property type="match status" value="1"/>
</dbReference>
<sequence length="327" mass="38685">MTNDSPVFAMDSGPFRDVIPILLDYLDLKSRVQLAQTCRFWKYRIYIDLKRWPTTLELPYLGSMDNYVGIHHSLEEVVHAKLWSMVRPPEDPRALENVLKQIASSDDSAQRFSLVTKINFKNFIHTDESLRLTALLFPAIEEIRFEGNLLSINGIHHIAMQCQKLKHVEFYQCENVDLREAFRIFDSQEHQENLERIFVYRGFWRNLAGQIPLMEDLPFMAPCEKCGLYYNQLKNEQKMLCLYHPGVRIDTNEHSRSLFSCCGSNTPRYPSTLGCQYTFHTKCSSDSFRKLHDGLPEYMFQKYSDVKFSLRCYERRRLDKCYKRWNL</sequence>
<dbReference type="OrthoDB" id="9989299at2759"/>
<evidence type="ECO:0000313" key="3">
    <source>
        <dbReference type="Proteomes" id="UP000663828"/>
    </source>
</evidence>